<dbReference type="InterPro" id="IPR036390">
    <property type="entry name" value="WH_DNA-bd_sf"/>
</dbReference>
<dbReference type="AlphaFoldDB" id="Q08TF9"/>
<dbReference type="GO" id="GO:0003700">
    <property type="term" value="F:DNA-binding transcription factor activity"/>
    <property type="evidence" value="ECO:0007669"/>
    <property type="project" value="InterPro"/>
</dbReference>
<dbReference type="Gene3D" id="1.10.10.10">
    <property type="entry name" value="Winged helix-like DNA-binding domain superfamily/Winged helix DNA-binding domain"/>
    <property type="match status" value="1"/>
</dbReference>
<evidence type="ECO:0000259" key="1">
    <source>
        <dbReference type="SMART" id="SM00347"/>
    </source>
</evidence>
<dbReference type="SMART" id="SM00347">
    <property type="entry name" value="HTH_MARR"/>
    <property type="match status" value="1"/>
</dbReference>
<evidence type="ECO:0000313" key="3">
    <source>
        <dbReference type="Proteomes" id="UP000032702"/>
    </source>
</evidence>
<gene>
    <name evidence="2" type="ORF">STIAU_2150</name>
</gene>
<sequence>MKKAGEGLPRCALLQGLEIAPDKLEIHRGHGVLLGVQPQLHNLGCECKTQRMPRRAPGPSSVSLDALDLGHLALFVGMRVNDLVLEEMHAAGFQGLRHAHGFVFQHLLGGARSIGELAALMEVTQQATSKTIAELEKQGFVEEVASGDARVRRIRLSARGLAAVELGRAVRAEFEQRFAQEHSPRAVKQAKELLASVLTSLGGADTVRRRRVKMPR</sequence>
<reference evidence="2 3" key="1">
    <citation type="submission" date="2006-04" db="EMBL/GenBank/DDBJ databases">
        <authorList>
            <person name="Nierman W.C."/>
        </authorList>
    </citation>
    <scope>NUCLEOTIDE SEQUENCE [LARGE SCALE GENOMIC DNA]</scope>
    <source>
        <strain evidence="2 3">DW4/3-1</strain>
    </source>
</reference>
<dbReference type="EMBL" id="AAMD01000147">
    <property type="protein sequence ID" value="EAU63757.1"/>
    <property type="molecule type" value="Genomic_DNA"/>
</dbReference>
<evidence type="ECO:0000313" key="2">
    <source>
        <dbReference type="EMBL" id="EAU63757.1"/>
    </source>
</evidence>
<comment type="caution">
    <text evidence="2">The sequence shown here is derived from an EMBL/GenBank/DDBJ whole genome shotgun (WGS) entry which is preliminary data.</text>
</comment>
<dbReference type="Pfam" id="PF12802">
    <property type="entry name" value="MarR_2"/>
    <property type="match status" value="1"/>
</dbReference>
<name>Q08TF9_STIAD</name>
<proteinExistence type="predicted"/>
<dbReference type="InterPro" id="IPR036388">
    <property type="entry name" value="WH-like_DNA-bd_sf"/>
</dbReference>
<feature type="domain" description="HTH marR-type" evidence="1">
    <location>
        <begin position="89"/>
        <end position="187"/>
    </location>
</feature>
<dbReference type="SUPFAM" id="SSF46785">
    <property type="entry name" value="Winged helix' DNA-binding domain"/>
    <property type="match status" value="1"/>
</dbReference>
<accession>Q08TF9</accession>
<organism evidence="2 3">
    <name type="scientific">Stigmatella aurantiaca (strain DW4/3-1)</name>
    <dbReference type="NCBI Taxonomy" id="378806"/>
    <lineage>
        <taxon>Bacteria</taxon>
        <taxon>Pseudomonadati</taxon>
        <taxon>Myxococcota</taxon>
        <taxon>Myxococcia</taxon>
        <taxon>Myxococcales</taxon>
        <taxon>Cystobacterineae</taxon>
        <taxon>Archangiaceae</taxon>
        <taxon>Stigmatella</taxon>
    </lineage>
</organism>
<dbReference type="Proteomes" id="UP000032702">
    <property type="component" value="Unassembled WGS sequence"/>
</dbReference>
<dbReference type="InterPro" id="IPR000835">
    <property type="entry name" value="HTH_MarR-typ"/>
</dbReference>
<protein>
    <submittedName>
        <fullName evidence="2">Transcriptional regulator, MarR family</fullName>
    </submittedName>
</protein>